<keyword evidence="3 8" id="KW-0694">RNA-binding</keyword>
<reference evidence="10" key="1">
    <citation type="journal article" date="2015" name="ISME J.">
        <title>Aquifer environment selects for microbial species cohorts in sediment and groundwater.</title>
        <authorList>
            <person name="Hug L.A."/>
            <person name="Thomas B.C."/>
            <person name="Brown C.T."/>
            <person name="Frischkorn K.R."/>
            <person name="Williams K.H."/>
            <person name="Tringe S.G."/>
            <person name="Banfield J.F."/>
        </authorList>
    </citation>
    <scope>NUCLEOTIDE SEQUENCE</scope>
</reference>
<dbReference type="GO" id="GO:0006412">
    <property type="term" value="P:translation"/>
    <property type="evidence" value="ECO:0007669"/>
    <property type="project" value="UniProtKB-UniRule"/>
</dbReference>
<evidence type="ECO:0000256" key="6">
    <source>
        <dbReference type="ARBA" id="ARBA00035258"/>
    </source>
</evidence>
<dbReference type="GO" id="GO:0005840">
    <property type="term" value="C:ribosome"/>
    <property type="evidence" value="ECO:0007669"/>
    <property type="project" value="UniProtKB-KW"/>
</dbReference>
<dbReference type="InterPro" id="IPR047863">
    <property type="entry name" value="Ribosomal_uS8_CS"/>
</dbReference>
<dbReference type="AlphaFoldDB" id="A0A0H4TB84"/>
<dbReference type="GO" id="GO:0019843">
    <property type="term" value="F:rRNA binding"/>
    <property type="evidence" value="ECO:0007669"/>
    <property type="project" value="UniProtKB-UniRule"/>
</dbReference>
<gene>
    <name evidence="8 10" type="primary">rpsH</name>
</gene>
<dbReference type="GO" id="GO:0005737">
    <property type="term" value="C:cytoplasm"/>
    <property type="evidence" value="ECO:0007669"/>
    <property type="project" value="UniProtKB-ARBA"/>
</dbReference>
<evidence type="ECO:0000256" key="5">
    <source>
        <dbReference type="ARBA" id="ARBA00023274"/>
    </source>
</evidence>
<evidence type="ECO:0000256" key="1">
    <source>
        <dbReference type="ARBA" id="ARBA00006471"/>
    </source>
</evidence>
<dbReference type="SUPFAM" id="SSF56047">
    <property type="entry name" value="Ribosomal protein S8"/>
    <property type="match status" value="1"/>
</dbReference>
<dbReference type="InterPro" id="IPR000630">
    <property type="entry name" value="Ribosomal_uS8"/>
</dbReference>
<dbReference type="InterPro" id="IPR035987">
    <property type="entry name" value="Ribosomal_uS8_sf"/>
</dbReference>
<comment type="function">
    <text evidence="8">One of the primary rRNA binding proteins, it binds directly to 16S rRNA central domain where it helps coordinate assembly of the platform of the 30S subunit.</text>
</comment>
<evidence type="ECO:0000256" key="8">
    <source>
        <dbReference type="HAMAP-Rule" id="MF_01302"/>
    </source>
</evidence>
<name>A0A0H4TB84_9BACT</name>
<keyword evidence="2 8" id="KW-0699">rRNA-binding</keyword>
<evidence type="ECO:0000256" key="7">
    <source>
        <dbReference type="ARBA" id="ARBA00046740"/>
    </source>
</evidence>
<accession>A0A0H4TB84</accession>
<dbReference type="GO" id="GO:1990904">
    <property type="term" value="C:ribonucleoprotein complex"/>
    <property type="evidence" value="ECO:0007669"/>
    <property type="project" value="UniProtKB-KW"/>
</dbReference>
<protein>
    <recommendedName>
        <fullName evidence="6 8">Small ribosomal subunit protein uS8</fullName>
    </recommendedName>
</protein>
<proteinExistence type="inferred from homology"/>
<sequence>MRVTDPISDFLTRIRNAVKAKKVIVEIPSSRMKLGLADILKKNNFIDDYSVTEDNKQNVLKINLRYHNGNPAISGLQRISSPGLKVYKKNDELPRVLNGLGIAVISTSQGLLTDKEARSKSLGGEVVCFVW</sequence>
<dbReference type="PANTHER" id="PTHR11758">
    <property type="entry name" value="40S RIBOSOMAL PROTEIN S15A"/>
    <property type="match status" value="1"/>
</dbReference>
<dbReference type="HAMAP" id="MF_01302_B">
    <property type="entry name" value="Ribosomal_uS8_B"/>
    <property type="match status" value="1"/>
</dbReference>
<dbReference type="GO" id="GO:0003735">
    <property type="term" value="F:structural constituent of ribosome"/>
    <property type="evidence" value="ECO:0007669"/>
    <property type="project" value="InterPro"/>
</dbReference>
<dbReference type="FunFam" id="3.30.1490.10:FF:000001">
    <property type="entry name" value="30S ribosomal protein S8"/>
    <property type="match status" value="1"/>
</dbReference>
<dbReference type="Gene3D" id="3.30.1370.30">
    <property type="match status" value="1"/>
</dbReference>
<evidence type="ECO:0000256" key="2">
    <source>
        <dbReference type="ARBA" id="ARBA00022730"/>
    </source>
</evidence>
<dbReference type="Gene3D" id="3.30.1490.10">
    <property type="match status" value="1"/>
</dbReference>
<comment type="subunit">
    <text evidence="7 8">Part of the 30S ribosomal subunit. Contacts proteins S5 and S12.</text>
</comment>
<evidence type="ECO:0000256" key="3">
    <source>
        <dbReference type="ARBA" id="ARBA00022884"/>
    </source>
</evidence>
<dbReference type="NCBIfam" id="NF001109">
    <property type="entry name" value="PRK00136.1"/>
    <property type="match status" value="1"/>
</dbReference>
<evidence type="ECO:0000256" key="9">
    <source>
        <dbReference type="RuleBase" id="RU003660"/>
    </source>
</evidence>
<evidence type="ECO:0000256" key="4">
    <source>
        <dbReference type="ARBA" id="ARBA00022980"/>
    </source>
</evidence>
<dbReference type="EMBL" id="KT007020">
    <property type="protein sequence ID" value="AKQ03727.1"/>
    <property type="molecule type" value="Genomic_DNA"/>
</dbReference>
<dbReference type="PROSITE" id="PS00053">
    <property type="entry name" value="RIBOSOMAL_S8"/>
    <property type="match status" value="1"/>
</dbReference>
<organism evidence="10">
    <name type="scientific">uncultured Ignavibacteria bacterium Rifle_16ft_4_minimus_38491</name>
    <dbReference type="NCBI Taxonomy" id="1665105"/>
    <lineage>
        <taxon>Bacteria</taxon>
        <taxon>Pseudomonadati</taxon>
        <taxon>Ignavibacteriota</taxon>
        <taxon>Ignavibacteria</taxon>
        <taxon>environmental samples</taxon>
    </lineage>
</organism>
<dbReference type="FunFam" id="3.30.1370.30:FF:000002">
    <property type="entry name" value="30S ribosomal protein S8"/>
    <property type="match status" value="1"/>
</dbReference>
<keyword evidence="4 8" id="KW-0689">Ribosomal protein</keyword>
<dbReference type="Pfam" id="PF00410">
    <property type="entry name" value="Ribosomal_S8"/>
    <property type="match status" value="1"/>
</dbReference>
<keyword evidence="5 8" id="KW-0687">Ribonucleoprotein</keyword>
<comment type="similarity">
    <text evidence="1 8 9">Belongs to the universal ribosomal protein uS8 family.</text>
</comment>
<evidence type="ECO:0000313" key="10">
    <source>
        <dbReference type="EMBL" id="AKQ03727.1"/>
    </source>
</evidence>